<dbReference type="Gene3D" id="3.20.20.30">
    <property type="entry name" value="Luciferase-like domain"/>
    <property type="match status" value="1"/>
</dbReference>
<evidence type="ECO:0000256" key="1">
    <source>
        <dbReference type="ARBA" id="ARBA00023002"/>
    </source>
</evidence>
<dbReference type="InterPro" id="IPR036661">
    <property type="entry name" value="Luciferase-like_sf"/>
</dbReference>
<reference evidence="4" key="1">
    <citation type="journal article" date="2019" name="Int. J. Syst. Evol. Microbiol.">
        <title>The Global Catalogue of Microorganisms (GCM) 10K type strain sequencing project: providing services to taxonomists for standard genome sequencing and annotation.</title>
        <authorList>
            <consortium name="The Broad Institute Genomics Platform"/>
            <consortium name="The Broad Institute Genome Sequencing Center for Infectious Disease"/>
            <person name="Wu L."/>
            <person name="Ma J."/>
        </authorList>
    </citation>
    <scope>NUCLEOTIDE SEQUENCE [LARGE SCALE GENOMIC DNA]</scope>
    <source>
        <strain evidence="4">JCM 17986</strain>
    </source>
</reference>
<dbReference type="Pfam" id="PF00296">
    <property type="entry name" value="Bac_luciferase"/>
    <property type="match status" value="1"/>
</dbReference>
<keyword evidence="1" id="KW-0560">Oxidoreductase</keyword>
<sequence length="362" mass="38246">MQPGKPPAISSRSWPVRLSVSLKYTGDLGLVLNRAMQFEDAGADALWVTESYGFDSATILGALAARTRRVQVGPGVLNVFSRTPALLAQTAAGLDAVSGGRAVLGLGASGPQVVEGWHGLAYDRPLARTRDVVEICRSAWRREVVAFDGTTIRVPLAPGKGSGLGKPLKMLTRPVRGRIPVYLAALGAKNVELTAEIAEGWLTFLFAPEAMHEVWGKPLAAGSARRSATLGPLDIVAGGVLAIGDDQAALRDLARPMTALYVGGMGARGQNFYHALVCRYGFADAADRIQDLFLSGRRADAEAAVPDELIDLIHLVGPADHIANRIDAYRAAGVTTLNVTPEGTDPVRDIRSVRALLDAGNS</sequence>
<protein>
    <submittedName>
        <fullName evidence="3">LLM class F420-dependent oxidoreductase</fullName>
    </submittedName>
</protein>
<dbReference type="SUPFAM" id="SSF51679">
    <property type="entry name" value="Bacterial luciferase-like"/>
    <property type="match status" value="1"/>
</dbReference>
<dbReference type="InterPro" id="IPR019951">
    <property type="entry name" value="F420_OxRdatse_Rv3520c_pred"/>
</dbReference>
<accession>A0ABP9I7S0</accession>
<dbReference type="EMBL" id="BAABHS010000042">
    <property type="protein sequence ID" value="GAA4991040.1"/>
    <property type="molecule type" value="Genomic_DNA"/>
</dbReference>
<evidence type="ECO:0000313" key="3">
    <source>
        <dbReference type="EMBL" id="GAA4991040.1"/>
    </source>
</evidence>
<dbReference type="Proteomes" id="UP001500466">
    <property type="component" value="Unassembled WGS sequence"/>
</dbReference>
<comment type="caution">
    <text evidence="3">The sequence shown here is derived from an EMBL/GenBank/DDBJ whole genome shotgun (WGS) entry which is preliminary data.</text>
</comment>
<gene>
    <name evidence="3" type="ORF">GCM10023205_73560</name>
</gene>
<dbReference type="PANTHER" id="PTHR43244">
    <property type="match status" value="1"/>
</dbReference>
<name>A0ABP9I7S0_9ACTN</name>
<keyword evidence="4" id="KW-1185">Reference proteome</keyword>
<feature type="domain" description="Luciferase-like" evidence="2">
    <location>
        <begin position="18"/>
        <end position="335"/>
    </location>
</feature>
<dbReference type="CDD" id="cd01097">
    <property type="entry name" value="Tetrahydromethanopterin_reductase"/>
    <property type="match status" value="1"/>
</dbReference>
<dbReference type="InterPro" id="IPR050564">
    <property type="entry name" value="F420-G6PD/mer"/>
</dbReference>
<dbReference type="PANTHER" id="PTHR43244:SF1">
    <property type="entry name" value="5,10-METHYLENETETRAHYDROMETHANOPTERIN REDUCTASE"/>
    <property type="match status" value="1"/>
</dbReference>
<proteinExistence type="predicted"/>
<evidence type="ECO:0000259" key="2">
    <source>
        <dbReference type="Pfam" id="PF00296"/>
    </source>
</evidence>
<dbReference type="NCBIfam" id="TIGR03559">
    <property type="entry name" value="F420_Rv3520c"/>
    <property type="match status" value="1"/>
</dbReference>
<dbReference type="InterPro" id="IPR011251">
    <property type="entry name" value="Luciferase-like_dom"/>
</dbReference>
<evidence type="ECO:0000313" key="4">
    <source>
        <dbReference type="Proteomes" id="UP001500466"/>
    </source>
</evidence>
<organism evidence="3 4">
    <name type="scientific">Yinghuangia aomiensis</name>
    <dbReference type="NCBI Taxonomy" id="676205"/>
    <lineage>
        <taxon>Bacteria</taxon>
        <taxon>Bacillati</taxon>
        <taxon>Actinomycetota</taxon>
        <taxon>Actinomycetes</taxon>
        <taxon>Kitasatosporales</taxon>
        <taxon>Streptomycetaceae</taxon>
        <taxon>Yinghuangia</taxon>
    </lineage>
</organism>